<comment type="caution">
    <text evidence="1">The sequence shown here is derived from an EMBL/GenBank/DDBJ whole genome shotgun (WGS) entry which is preliminary data.</text>
</comment>
<sequence length="105" mass="11940">MSHVELRKEWEVRIAAFRASGQSASAWCRAHQLKLHQFRYWLRKIEHKEAAVNPSSKWISVEVDGQTGESRNTLLVRVGQATVEIQPGFDPALLADVVRTLQTLC</sequence>
<proteinExistence type="predicted"/>
<reference evidence="1" key="1">
    <citation type="journal article" date="2023" name="Int. J. Syst. Evol. Microbiol.">
        <title>Collibacillus ludicampi gen. nov., sp. nov., a new soil bacterium of the family Alicyclobacillaceae.</title>
        <authorList>
            <person name="Jojima T."/>
            <person name="Ioku Y."/>
            <person name="Fukuta Y."/>
            <person name="Shirasaka N."/>
            <person name="Matsumura Y."/>
            <person name="Mori M."/>
        </authorList>
    </citation>
    <scope>NUCLEOTIDE SEQUENCE</scope>
    <source>
        <strain evidence="1">TP075</strain>
    </source>
</reference>
<dbReference type="NCBIfam" id="NF047593">
    <property type="entry name" value="IS66_ISAeme5_TnpA"/>
    <property type="match status" value="1"/>
</dbReference>
<evidence type="ECO:0000313" key="1">
    <source>
        <dbReference type="EMBL" id="GIM45015.1"/>
    </source>
</evidence>
<dbReference type="EMBL" id="BOQE01000001">
    <property type="protein sequence ID" value="GIM45015.1"/>
    <property type="molecule type" value="Genomic_DNA"/>
</dbReference>
<dbReference type="AlphaFoldDB" id="A0AAV4LBA4"/>
<evidence type="ECO:0000313" key="2">
    <source>
        <dbReference type="Proteomes" id="UP001057291"/>
    </source>
</evidence>
<evidence type="ECO:0008006" key="3">
    <source>
        <dbReference type="Google" id="ProtNLM"/>
    </source>
</evidence>
<gene>
    <name evidence="1" type="ORF">DNHGIG_05640</name>
</gene>
<dbReference type="Proteomes" id="UP001057291">
    <property type="component" value="Unassembled WGS sequence"/>
</dbReference>
<protein>
    <recommendedName>
        <fullName evidence="3">Transposase</fullName>
    </recommendedName>
</protein>
<keyword evidence="2" id="KW-1185">Reference proteome</keyword>
<name>A0AAV4LBA4_9BACL</name>
<accession>A0AAV4LBA4</accession>
<organism evidence="1 2">
    <name type="scientific">Collibacillus ludicampi</name>
    <dbReference type="NCBI Taxonomy" id="2771369"/>
    <lineage>
        <taxon>Bacteria</taxon>
        <taxon>Bacillati</taxon>
        <taxon>Bacillota</taxon>
        <taxon>Bacilli</taxon>
        <taxon>Bacillales</taxon>
        <taxon>Alicyclobacillaceae</taxon>
        <taxon>Collibacillus</taxon>
    </lineage>
</organism>
<dbReference type="RefSeq" id="WP_282198257.1">
    <property type="nucleotide sequence ID" value="NZ_BOQE01000001.1"/>
</dbReference>